<dbReference type="CDD" id="cd00614">
    <property type="entry name" value="CGS_like"/>
    <property type="match status" value="1"/>
</dbReference>
<reference evidence="10 11" key="1">
    <citation type="submission" date="2012-09" db="EMBL/GenBank/DDBJ databases">
        <title>The Genome Sequence of Actinobaculum massiliae ACS-171-V-COL2.</title>
        <authorList>
            <consortium name="The Broad Institute Genome Sequencing Platform"/>
            <person name="Earl A."/>
            <person name="Ward D."/>
            <person name="Feldgarden M."/>
            <person name="Gevers D."/>
            <person name="Saerens B."/>
            <person name="Vaneechoutte M."/>
            <person name="Walker B."/>
            <person name="Young S.K."/>
            <person name="Zeng Q."/>
            <person name="Gargeya S."/>
            <person name="Fitzgerald M."/>
            <person name="Haas B."/>
            <person name="Abouelleil A."/>
            <person name="Alvarado L."/>
            <person name="Arachchi H.M."/>
            <person name="Berlin A."/>
            <person name="Chapman S.B."/>
            <person name="Goldberg J."/>
            <person name="Griggs A."/>
            <person name="Gujja S."/>
            <person name="Hansen M."/>
            <person name="Howarth C."/>
            <person name="Imamovic A."/>
            <person name="Larimer J."/>
            <person name="McCowen C."/>
            <person name="Montmayeur A."/>
            <person name="Murphy C."/>
            <person name="Neiman D."/>
            <person name="Pearson M."/>
            <person name="Priest M."/>
            <person name="Roberts A."/>
            <person name="Saif S."/>
            <person name="Shea T."/>
            <person name="Sisk P."/>
            <person name="Sykes S."/>
            <person name="Wortman J."/>
            <person name="Nusbaum C."/>
            <person name="Birren B."/>
        </authorList>
    </citation>
    <scope>NUCLEOTIDE SEQUENCE [LARGE SCALE GENOMIC DNA]</scope>
    <source>
        <strain evidence="11">ACS-171-V-Col2</strain>
    </source>
</reference>
<evidence type="ECO:0000256" key="2">
    <source>
        <dbReference type="ARBA" id="ARBA00022898"/>
    </source>
</evidence>
<organism evidence="10 11">
    <name type="scientific">Actinobaculum massiliense ACS-171-V-Col2</name>
    <dbReference type="NCBI Taxonomy" id="883066"/>
    <lineage>
        <taxon>Bacteria</taxon>
        <taxon>Bacillati</taxon>
        <taxon>Actinomycetota</taxon>
        <taxon>Actinomycetes</taxon>
        <taxon>Actinomycetales</taxon>
        <taxon>Actinomycetaceae</taxon>
        <taxon>Actinobaculum</taxon>
    </lineage>
</organism>
<comment type="catalytic activity">
    <reaction evidence="6">
        <text>L-homocysteine + H2O = 2-oxobutanoate + hydrogen sulfide + NH4(+) + H(+)</text>
        <dbReference type="Rhea" id="RHEA:14501"/>
        <dbReference type="ChEBI" id="CHEBI:15377"/>
        <dbReference type="ChEBI" id="CHEBI:15378"/>
        <dbReference type="ChEBI" id="CHEBI:16763"/>
        <dbReference type="ChEBI" id="CHEBI:28938"/>
        <dbReference type="ChEBI" id="CHEBI:29919"/>
        <dbReference type="ChEBI" id="CHEBI:58199"/>
        <dbReference type="EC" id="4.4.1.2"/>
    </reaction>
    <physiologicalReaction direction="left-to-right" evidence="6">
        <dbReference type="Rhea" id="RHEA:14502"/>
    </physiologicalReaction>
</comment>
<dbReference type="GO" id="GO:0047982">
    <property type="term" value="F:homocysteine desulfhydrase activity"/>
    <property type="evidence" value="ECO:0007669"/>
    <property type="project" value="UniProtKB-EC"/>
</dbReference>
<dbReference type="GO" id="GO:0030170">
    <property type="term" value="F:pyridoxal phosphate binding"/>
    <property type="evidence" value="ECO:0007669"/>
    <property type="project" value="InterPro"/>
</dbReference>
<dbReference type="Gene3D" id="3.90.1150.10">
    <property type="entry name" value="Aspartate Aminotransferase, domain 1"/>
    <property type="match status" value="1"/>
</dbReference>
<evidence type="ECO:0000313" key="10">
    <source>
        <dbReference type="EMBL" id="EKU94993.1"/>
    </source>
</evidence>
<dbReference type="FunFam" id="3.40.640.10:FF:000046">
    <property type="entry name" value="Cystathionine gamma-lyase"/>
    <property type="match status" value="1"/>
</dbReference>
<keyword evidence="11" id="KW-1185">Reference proteome</keyword>
<evidence type="ECO:0000256" key="4">
    <source>
        <dbReference type="ARBA" id="ARBA00047175"/>
    </source>
</evidence>
<name>K9EE89_9ACTO</name>
<dbReference type="eggNOG" id="COG0626">
    <property type="taxonomic scope" value="Bacteria"/>
</dbReference>
<evidence type="ECO:0000256" key="6">
    <source>
        <dbReference type="ARBA" id="ARBA00048780"/>
    </source>
</evidence>
<dbReference type="Pfam" id="PF01053">
    <property type="entry name" value="Cys_Met_Meta_PP"/>
    <property type="match status" value="1"/>
</dbReference>
<dbReference type="STRING" id="202789.GCA_001457435_00984"/>
<evidence type="ECO:0000256" key="7">
    <source>
        <dbReference type="ARBA" id="ARBA00052699"/>
    </source>
</evidence>
<dbReference type="GO" id="GO:0047804">
    <property type="term" value="F:cysteine-S-conjugate beta-lyase activity"/>
    <property type="evidence" value="ECO:0007669"/>
    <property type="project" value="UniProtKB-ARBA"/>
</dbReference>
<dbReference type="PATRIC" id="fig|883066.3.peg.1189"/>
<dbReference type="AlphaFoldDB" id="K9EE89"/>
<sequence>MSEISSYAFSTRTVNTTPDEQYGAITAPIYLSTSYRLPADGSAAPYSYQRSNNPTREAAEKAIANLEGAAYAIGTATGMGAISTIFSHLKPGDHVVLSSSVYGGTFLYVGEFFAERGITAEFAPDINHLEEVPGNTAMVYIETPTNPTFRVTDIAHAAHLAHGVGAKLVVDNTFSTSYLQRPLEHGADAVVYSATKFIGGHSDVLAGFLVLDDAEAYDRYKTAAKALGNQLSPFDSYSILRGLKTLTVRMDKQQENAAKIRAMLAQHPAVARVLAPGWYSAEEAEIHARQSRGDGAVFGFELADGVRHEDFAAGLRLIPYAVSLGSVETLIAHPATQIHESLTPQERAAAGISDQLIRVSIGIEDSADLIADLTRALDGALAAH</sequence>
<dbReference type="InterPro" id="IPR000277">
    <property type="entry name" value="Cys/Met-Metab_PyrdxlP-dep_enz"/>
</dbReference>
<dbReference type="RefSeq" id="WP_007001337.1">
    <property type="nucleotide sequence ID" value="NZ_JH992955.1"/>
</dbReference>
<evidence type="ECO:0000313" key="11">
    <source>
        <dbReference type="Proteomes" id="UP000009888"/>
    </source>
</evidence>
<dbReference type="PANTHER" id="PTHR11808:SF50">
    <property type="entry name" value="CYSTATHIONINE BETA-LYASE"/>
    <property type="match status" value="1"/>
</dbReference>
<dbReference type="Gene3D" id="3.40.640.10">
    <property type="entry name" value="Type I PLP-dependent aspartate aminotransferase-like (Major domain)"/>
    <property type="match status" value="1"/>
</dbReference>
<dbReference type="EMBL" id="AGWL01000006">
    <property type="protein sequence ID" value="EKU94993.1"/>
    <property type="molecule type" value="Genomic_DNA"/>
</dbReference>
<keyword evidence="2 8" id="KW-0663">Pyridoxal phosphate</keyword>
<dbReference type="EC" id="4.4.1.2" evidence="4"/>
<gene>
    <name evidence="10" type="ORF">HMPREF9233_01131</name>
</gene>
<dbReference type="GO" id="GO:0018826">
    <property type="term" value="F:methionine gamma-lyase activity"/>
    <property type="evidence" value="ECO:0007669"/>
    <property type="project" value="UniProtKB-EC"/>
</dbReference>
<accession>K9EE89</accession>
<dbReference type="InterPro" id="IPR015422">
    <property type="entry name" value="PyrdxlP-dep_Trfase_small"/>
</dbReference>
<evidence type="ECO:0000256" key="3">
    <source>
        <dbReference type="ARBA" id="ARBA00023239"/>
    </source>
</evidence>
<comment type="cofactor">
    <cofactor evidence="1 9">
        <name>pyridoxal 5'-phosphate</name>
        <dbReference type="ChEBI" id="CHEBI:597326"/>
    </cofactor>
</comment>
<dbReference type="Proteomes" id="UP000009888">
    <property type="component" value="Unassembled WGS sequence"/>
</dbReference>
<protein>
    <recommendedName>
        <fullName evidence="4">homocysteine desulfhydrase</fullName>
        <ecNumber evidence="4">4.4.1.2</ecNumber>
    </recommendedName>
    <alternativeName>
        <fullName evidence="5">Homocysteine desulfhydrase</fullName>
    </alternativeName>
</protein>
<dbReference type="GO" id="GO:0005737">
    <property type="term" value="C:cytoplasm"/>
    <property type="evidence" value="ECO:0007669"/>
    <property type="project" value="TreeGrafter"/>
</dbReference>
<keyword evidence="3" id="KW-0456">Lyase</keyword>
<comment type="catalytic activity">
    <reaction evidence="7">
        <text>L-methionine + H2O = methanethiol + 2-oxobutanoate + NH4(+)</text>
        <dbReference type="Rhea" id="RHEA:23800"/>
        <dbReference type="ChEBI" id="CHEBI:15377"/>
        <dbReference type="ChEBI" id="CHEBI:16007"/>
        <dbReference type="ChEBI" id="CHEBI:16763"/>
        <dbReference type="ChEBI" id="CHEBI:28938"/>
        <dbReference type="ChEBI" id="CHEBI:57844"/>
        <dbReference type="EC" id="4.4.1.11"/>
    </reaction>
    <physiologicalReaction direction="left-to-right" evidence="7">
        <dbReference type="Rhea" id="RHEA:23801"/>
    </physiologicalReaction>
</comment>
<proteinExistence type="inferred from homology"/>
<comment type="similarity">
    <text evidence="9">Belongs to the trans-sulfuration enzymes family.</text>
</comment>
<dbReference type="PIRSF" id="PIRSF001434">
    <property type="entry name" value="CGS"/>
    <property type="match status" value="1"/>
</dbReference>
<evidence type="ECO:0000256" key="5">
    <source>
        <dbReference type="ARBA" id="ARBA00047199"/>
    </source>
</evidence>
<feature type="modified residue" description="N6-(pyridoxal phosphate)lysine" evidence="8">
    <location>
        <position position="196"/>
    </location>
</feature>
<evidence type="ECO:0000256" key="9">
    <source>
        <dbReference type="RuleBase" id="RU362118"/>
    </source>
</evidence>
<dbReference type="SUPFAM" id="SSF53383">
    <property type="entry name" value="PLP-dependent transferases"/>
    <property type="match status" value="1"/>
</dbReference>
<evidence type="ECO:0000256" key="1">
    <source>
        <dbReference type="ARBA" id="ARBA00001933"/>
    </source>
</evidence>
<dbReference type="HOGENOM" id="CLU_018986_2_0_11"/>
<comment type="caution">
    <text evidence="10">The sequence shown here is derived from an EMBL/GenBank/DDBJ whole genome shotgun (WGS) entry which is preliminary data.</text>
</comment>
<dbReference type="PANTHER" id="PTHR11808">
    <property type="entry name" value="TRANS-SULFURATION ENZYME FAMILY MEMBER"/>
    <property type="match status" value="1"/>
</dbReference>
<evidence type="ECO:0000256" key="8">
    <source>
        <dbReference type="PIRSR" id="PIRSR001434-2"/>
    </source>
</evidence>
<dbReference type="InterPro" id="IPR015424">
    <property type="entry name" value="PyrdxlP-dep_Trfase"/>
</dbReference>
<dbReference type="InterPro" id="IPR015421">
    <property type="entry name" value="PyrdxlP-dep_Trfase_major"/>
</dbReference>
<dbReference type="GO" id="GO:0019346">
    <property type="term" value="P:transsulfuration"/>
    <property type="evidence" value="ECO:0007669"/>
    <property type="project" value="InterPro"/>
</dbReference>